<dbReference type="InterPro" id="IPR036734">
    <property type="entry name" value="Neur_chan_lig-bd_sf"/>
</dbReference>
<dbReference type="InterPro" id="IPR006029">
    <property type="entry name" value="Neurotrans-gated_channel_TM"/>
</dbReference>
<dbReference type="SUPFAM" id="SSF90112">
    <property type="entry name" value="Neurotransmitter-gated ion-channel transmembrane pore"/>
    <property type="match status" value="1"/>
</dbReference>
<dbReference type="AlphaFoldDB" id="A0A6P6YGT1"/>
<dbReference type="OrthoDB" id="3176171at2759"/>
<feature type="signal peptide" evidence="11">
    <location>
        <begin position="1"/>
        <end position="21"/>
    </location>
</feature>
<dbReference type="InterPro" id="IPR006028">
    <property type="entry name" value="GABAA/Glycine_rcpt"/>
</dbReference>
<evidence type="ECO:0000259" key="13">
    <source>
        <dbReference type="Pfam" id="PF02931"/>
    </source>
</evidence>
<dbReference type="InterPro" id="IPR006201">
    <property type="entry name" value="Neur_channel"/>
</dbReference>
<evidence type="ECO:0000256" key="10">
    <source>
        <dbReference type="ARBA" id="ARBA00023303"/>
    </source>
</evidence>
<dbReference type="GO" id="GO:0005230">
    <property type="term" value="F:extracellular ligand-gated monoatomic ion channel activity"/>
    <property type="evidence" value="ECO:0007669"/>
    <property type="project" value="InterPro"/>
</dbReference>
<dbReference type="Proteomes" id="UP000515146">
    <property type="component" value="Unplaced"/>
</dbReference>
<evidence type="ECO:0000256" key="9">
    <source>
        <dbReference type="ARBA" id="ARBA00023136"/>
    </source>
</evidence>
<dbReference type="GO" id="GO:0005254">
    <property type="term" value="F:chloride channel activity"/>
    <property type="evidence" value="ECO:0007669"/>
    <property type="project" value="UniProtKB-ARBA"/>
</dbReference>
<evidence type="ECO:0000256" key="1">
    <source>
        <dbReference type="ARBA" id="ARBA00004141"/>
    </source>
</evidence>
<dbReference type="InterPro" id="IPR006202">
    <property type="entry name" value="Neur_chan_lig-bd"/>
</dbReference>
<comment type="similarity">
    <text evidence="11">Belongs to the ligand-gated ion channel (TC 1.A.9) family.</text>
</comment>
<dbReference type="OMA" id="LXRESIL"/>
<dbReference type="InterPro" id="IPR018000">
    <property type="entry name" value="Neurotransmitter_ion_chnl_CS"/>
</dbReference>
<evidence type="ECO:0000256" key="5">
    <source>
        <dbReference type="ARBA" id="ARBA00022692"/>
    </source>
</evidence>
<dbReference type="InterPro" id="IPR036719">
    <property type="entry name" value="Neuro-gated_channel_TM_sf"/>
</dbReference>
<evidence type="ECO:0000256" key="6">
    <source>
        <dbReference type="ARBA" id="ARBA00022729"/>
    </source>
</evidence>
<evidence type="ECO:0000256" key="4">
    <source>
        <dbReference type="ARBA" id="ARBA00022475"/>
    </source>
</evidence>
<dbReference type="GO" id="GO:0004888">
    <property type="term" value="F:transmembrane signaling receptor activity"/>
    <property type="evidence" value="ECO:0007669"/>
    <property type="project" value="InterPro"/>
</dbReference>
<evidence type="ECO:0000256" key="2">
    <source>
        <dbReference type="ARBA" id="ARBA00004236"/>
    </source>
</evidence>
<proteinExistence type="inferred from homology"/>
<reference evidence="16" key="1">
    <citation type="submission" date="2025-08" db="UniProtKB">
        <authorList>
            <consortium name="RefSeq"/>
        </authorList>
    </citation>
    <scope>IDENTIFICATION</scope>
    <source>
        <strain evidence="16">Airmid</strain>
    </source>
</reference>
<dbReference type="GO" id="GO:0005886">
    <property type="term" value="C:plasma membrane"/>
    <property type="evidence" value="ECO:0007669"/>
    <property type="project" value="UniProtKB-SubCell"/>
</dbReference>
<evidence type="ECO:0000313" key="15">
    <source>
        <dbReference type="Proteomes" id="UP000515146"/>
    </source>
</evidence>
<keyword evidence="10 11" id="KW-0407">Ion channel</keyword>
<dbReference type="SUPFAM" id="SSF63712">
    <property type="entry name" value="Nicotinic receptor ligand binding domain-like"/>
    <property type="match status" value="1"/>
</dbReference>
<dbReference type="GO" id="GO:0099095">
    <property type="term" value="F:ligand-gated monoatomic anion channel activity"/>
    <property type="evidence" value="ECO:0007669"/>
    <property type="project" value="UniProtKB-ARBA"/>
</dbReference>
<feature type="transmembrane region" description="Helical" evidence="11">
    <location>
        <begin position="310"/>
        <end position="333"/>
    </location>
</feature>
<feature type="compositionally biased region" description="Polar residues" evidence="12">
    <location>
        <begin position="358"/>
        <end position="376"/>
    </location>
</feature>
<feature type="region of interest" description="Disordered" evidence="12">
    <location>
        <begin position="343"/>
        <end position="376"/>
    </location>
</feature>
<feature type="domain" description="Neurotransmitter-gated ion-channel transmembrane" evidence="14">
    <location>
        <begin position="252"/>
        <end position="380"/>
    </location>
</feature>
<keyword evidence="7 11" id="KW-1133">Transmembrane helix</keyword>
<evidence type="ECO:0000259" key="14">
    <source>
        <dbReference type="Pfam" id="PF02932"/>
    </source>
</evidence>
<dbReference type="PANTHER" id="PTHR18945">
    <property type="entry name" value="NEUROTRANSMITTER GATED ION CHANNEL"/>
    <property type="match status" value="1"/>
</dbReference>
<dbReference type="KEGG" id="dpte:113798166"/>
<dbReference type="Gene3D" id="1.20.58.390">
    <property type="entry name" value="Neurotransmitter-gated ion-channel transmembrane domain"/>
    <property type="match status" value="1"/>
</dbReference>
<keyword evidence="3 11" id="KW-0813">Transport</keyword>
<sequence>MMNKLLLLFITIINVIEMLNGQINNVYDRQLFWKKTDPKNYDFRIPPKTDQNEMEIGLKLLHFGPVDEKKSQYTVLIHVYTIWNDQRLSISNQTADNSTDQKSYLDVDWSDIVRIWRPSIHFSNAVPFTTDILNDKLPGQISGTIRSDGRVSLIKKTELTASCKFNIKFYPMDKQQCSIEIESSSLTTKNLQLFWLDKQPIDIPDNFKWANFDLKNLSTHSGQINYHDNGPFKRLAATFELRRHMTYHLFNVYLPSTLFVISSWSSFWIHIPAAPARVALVLTTMLTHVTSTKAIHDQIPRTKFISSLDIWIIMCTMFIFAAIIEYSTANYFYTKPARIQDKALQRRRRQSQQPQQPHSSLDMNNNNRPESSASNKSSNMALFGYYWHDTWTKILPPFKNDENFNAKKVALEIDRRSRYIFPITFLLFNIFYWTILAIYSDQIE</sequence>
<dbReference type="Pfam" id="PF02931">
    <property type="entry name" value="Neur_chan_LBD"/>
    <property type="match status" value="1"/>
</dbReference>
<evidence type="ECO:0000256" key="8">
    <source>
        <dbReference type="ARBA" id="ARBA00023065"/>
    </source>
</evidence>
<dbReference type="CDD" id="cd19049">
    <property type="entry name" value="LGIC_TM_anion"/>
    <property type="match status" value="1"/>
</dbReference>
<comment type="caution">
    <text evidence="11">Lacks conserved residue(s) required for the propagation of feature annotation.</text>
</comment>
<protein>
    <submittedName>
        <fullName evidence="16">Glycine receptor subunit alpha-2-like</fullName>
    </submittedName>
</protein>
<feature type="domain" description="Neurotransmitter-gated ion-channel ligand-binding" evidence="13">
    <location>
        <begin position="39"/>
        <end position="245"/>
    </location>
</feature>
<dbReference type="Pfam" id="PF02932">
    <property type="entry name" value="Neur_chan_memb"/>
    <property type="match status" value="1"/>
</dbReference>
<keyword evidence="5 11" id="KW-0812">Transmembrane</keyword>
<evidence type="ECO:0000256" key="12">
    <source>
        <dbReference type="SAM" id="MobiDB-lite"/>
    </source>
</evidence>
<keyword evidence="15" id="KW-1185">Reference proteome</keyword>
<name>A0A6P6YGT1_DERPT</name>
<evidence type="ECO:0000313" key="16">
    <source>
        <dbReference type="RefSeq" id="XP_027204457.1"/>
    </source>
</evidence>
<accession>A0A6P6YGT1</accession>
<dbReference type="InParanoid" id="A0A6P6YGT1"/>
<dbReference type="PRINTS" id="PR00252">
    <property type="entry name" value="NRIONCHANNEL"/>
</dbReference>
<evidence type="ECO:0000256" key="3">
    <source>
        <dbReference type="ARBA" id="ARBA00022448"/>
    </source>
</evidence>
<comment type="subcellular location">
    <subcellularLocation>
        <location evidence="2">Cell membrane</location>
    </subcellularLocation>
    <subcellularLocation>
        <location evidence="1">Membrane</location>
        <topology evidence="1">Multi-pass membrane protein</topology>
    </subcellularLocation>
</comment>
<keyword evidence="9 11" id="KW-0472">Membrane</keyword>
<dbReference type="RefSeq" id="XP_027204457.1">
    <property type="nucleotide sequence ID" value="XM_027348656.1"/>
</dbReference>
<keyword evidence="4" id="KW-1003">Cell membrane</keyword>
<gene>
    <name evidence="16" type="primary">LOC113798166</name>
</gene>
<dbReference type="Gene3D" id="2.70.170.10">
    <property type="entry name" value="Neurotransmitter-gated ion-channel ligand-binding domain"/>
    <property type="match status" value="1"/>
</dbReference>
<dbReference type="InterPro" id="IPR038050">
    <property type="entry name" value="Neuro_actylchol_rec"/>
</dbReference>
<feature type="transmembrane region" description="Helical" evidence="11">
    <location>
        <begin position="419"/>
        <end position="439"/>
    </location>
</feature>
<dbReference type="PRINTS" id="PR00253">
    <property type="entry name" value="GABAARECEPTR"/>
</dbReference>
<keyword evidence="6 11" id="KW-0732">Signal</keyword>
<keyword evidence="8 11" id="KW-0406">Ion transport</keyword>
<feature type="chain" id="PRO_5028512306" evidence="11">
    <location>
        <begin position="22"/>
        <end position="444"/>
    </location>
</feature>
<evidence type="ECO:0000256" key="7">
    <source>
        <dbReference type="ARBA" id="ARBA00022989"/>
    </source>
</evidence>
<organism evidence="15 16">
    <name type="scientific">Dermatophagoides pteronyssinus</name>
    <name type="common">European house dust mite</name>
    <dbReference type="NCBI Taxonomy" id="6956"/>
    <lineage>
        <taxon>Eukaryota</taxon>
        <taxon>Metazoa</taxon>
        <taxon>Ecdysozoa</taxon>
        <taxon>Arthropoda</taxon>
        <taxon>Chelicerata</taxon>
        <taxon>Arachnida</taxon>
        <taxon>Acari</taxon>
        <taxon>Acariformes</taxon>
        <taxon>Sarcoptiformes</taxon>
        <taxon>Astigmata</taxon>
        <taxon>Psoroptidia</taxon>
        <taxon>Analgoidea</taxon>
        <taxon>Pyroglyphidae</taxon>
        <taxon>Dermatophagoidinae</taxon>
        <taxon>Dermatophagoides</taxon>
    </lineage>
</organism>
<evidence type="ECO:0000256" key="11">
    <source>
        <dbReference type="RuleBase" id="RU000687"/>
    </source>
</evidence>
<dbReference type="PROSITE" id="PS00236">
    <property type="entry name" value="NEUROTR_ION_CHANNEL"/>
    <property type="match status" value="1"/>
</dbReference>